<organism evidence="3 4">
    <name type="scientific">Ectorhizobium quercum</name>
    <dbReference type="NCBI Taxonomy" id="2965071"/>
    <lineage>
        <taxon>Bacteria</taxon>
        <taxon>Pseudomonadati</taxon>
        <taxon>Pseudomonadota</taxon>
        <taxon>Alphaproteobacteria</taxon>
        <taxon>Hyphomicrobiales</taxon>
        <taxon>Rhizobiaceae</taxon>
        <taxon>Ectorhizobium</taxon>
    </lineage>
</organism>
<dbReference type="AlphaFoldDB" id="A0AAE3N3I8"/>
<dbReference type="EMBL" id="JANFPI010000009">
    <property type="protein sequence ID" value="MCX8999551.1"/>
    <property type="molecule type" value="Genomic_DNA"/>
</dbReference>
<reference evidence="3" key="1">
    <citation type="submission" date="2022-07" db="EMBL/GenBank/DDBJ databases">
        <title>Ectorhizobium quercum gen.nov., sp. nov.</title>
        <authorList>
            <person name="Ma T."/>
            <person name="Li Y."/>
        </authorList>
    </citation>
    <scope>NUCLEOTIDE SEQUENCE</scope>
    <source>
        <strain evidence="3">BDR2-2</strain>
    </source>
</reference>
<feature type="domain" description="Fe/B12 periplasmic-binding" evidence="2">
    <location>
        <begin position="37"/>
        <end position="289"/>
    </location>
</feature>
<keyword evidence="1" id="KW-0732">Signal</keyword>
<evidence type="ECO:0000259" key="2">
    <source>
        <dbReference type="PROSITE" id="PS50983"/>
    </source>
</evidence>
<name>A0AAE3N3I8_9HYPH</name>
<proteinExistence type="predicted"/>
<dbReference type="GO" id="GO:0071281">
    <property type="term" value="P:cellular response to iron ion"/>
    <property type="evidence" value="ECO:0007669"/>
    <property type="project" value="TreeGrafter"/>
</dbReference>
<comment type="caution">
    <text evidence="3">The sequence shown here is derived from an EMBL/GenBank/DDBJ whole genome shotgun (WGS) entry which is preliminary data.</text>
</comment>
<evidence type="ECO:0000256" key="1">
    <source>
        <dbReference type="SAM" id="SignalP"/>
    </source>
</evidence>
<feature type="chain" id="PRO_5042147280" evidence="1">
    <location>
        <begin position="32"/>
        <end position="289"/>
    </location>
</feature>
<dbReference type="InterPro" id="IPR050902">
    <property type="entry name" value="ABC_Transporter_SBP"/>
</dbReference>
<accession>A0AAE3N3I8</accession>
<dbReference type="Gene3D" id="3.40.50.1980">
    <property type="entry name" value="Nitrogenase molybdenum iron protein domain"/>
    <property type="match status" value="2"/>
</dbReference>
<evidence type="ECO:0000313" key="3">
    <source>
        <dbReference type="EMBL" id="MCX8999551.1"/>
    </source>
</evidence>
<dbReference type="Proteomes" id="UP001208771">
    <property type="component" value="Unassembled WGS sequence"/>
</dbReference>
<gene>
    <name evidence="3" type="ORF">NOF55_20810</name>
</gene>
<dbReference type="InterPro" id="IPR002491">
    <property type="entry name" value="ABC_transptr_periplasmic_BD"/>
</dbReference>
<sequence>MTGRTRKFGKGAALAATLSCALSIAALPARAGAAPARVVSINLCTDQLAMLIADKGQLLSVSAIARDPHSSAMTREASAFPVNHGQAEEIFLLKPDLVLAGTYTARATVGLLRGLDIRVEQFVPDTSFEDVKASIRRMGTLLGREARAEELSRRIDAELERTSRLPRSGKLAALYYANSYTSGAGTLAHAVIEAAGLENLAARLGIRGTASIPLEALVMAMPDVVVAGDRDYEPPALAQENFSHPAFRALIEHSGEVAMPVRNTVCGGPFTLAAVRMLRAAAGQDHVRR</sequence>
<feature type="signal peptide" evidence="1">
    <location>
        <begin position="1"/>
        <end position="31"/>
    </location>
</feature>
<dbReference type="PANTHER" id="PTHR30535:SF34">
    <property type="entry name" value="MOLYBDATE-BINDING PROTEIN MOLA"/>
    <property type="match status" value="1"/>
</dbReference>
<dbReference type="PROSITE" id="PS50983">
    <property type="entry name" value="FE_B12_PBP"/>
    <property type="match status" value="1"/>
</dbReference>
<keyword evidence="4" id="KW-1185">Reference proteome</keyword>
<protein>
    <submittedName>
        <fullName evidence="3">ABC transporter substrate-binding protein</fullName>
    </submittedName>
</protein>
<dbReference type="RefSeq" id="WP_306413046.1">
    <property type="nucleotide sequence ID" value="NZ_JANFPI010000009.1"/>
</dbReference>
<evidence type="ECO:0000313" key="4">
    <source>
        <dbReference type="Proteomes" id="UP001208771"/>
    </source>
</evidence>
<dbReference type="PANTHER" id="PTHR30535">
    <property type="entry name" value="VITAMIN B12-BINDING PROTEIN"/>
    <property type="match status" value="1"/>
</dbReference>
<dbReference type="Pfam" id="PF01497">
    <property type="entry name" value="Peripla_BP_2"/>
    <property type="match status" value="1"/>
</dbReference>
<dbReference type="SUPFAM" id="SSF53807">
    <property type="entry name" value="Helical backbone' metal receptor"/>
    <property type="match status" value="1"/>
</dbReference>